<organism evidence="8 9">
    <name type="scientific">Chrysochromulina tobinii</name>
    <dbReference type="NCBI Taxonomy" id="1460289"/>
    <lineage>
        <taxon>Eukaryota</taxon>
        <taxon>Haptista</taxon>
        <taxon>Haptophyta</taxon>
        <taxon>Prymnesiophyceae</taxon>
        <taxon>Prymnesiales</taxon>
        <taxon>Chrysochromulinaceae</taxon>
        <taxon>Chrysochromulina</taxon>
    </lineage>
</organism>
<dbReference type="OrthoDB" id="1746530at2759"/>
<dbReference type="GO" id="GO:0006384">
    <property type="term" value="P:transcription initiation at RNA polymerase III promoter"/>
    <property type="evidence" value="ECO:0007669"/>
    <property type="project" value="InterPro"/>
</dbReference>
<evidence type="ECO:0000313" key="9">
    <source>
        <dbReference type="Proteomes" id="UP000037460"/>
    </source>
</evidence>
<evidence type="ECO:0000256" key="5">
    <source>
        <dbReference type="ARBA" id="ARBA00023163"/>
    </source>
</evidence>
<dbReference type="PANTHER" id="PTHR15561">
    <property type="entry name" value="CALCITONIN GENE-RELATED PEPTIDE-RECEPTOR COMPONENT PROTEIN"/>
    <property type="match status" value="1"/>
</dbReference>
<dbReference type="PANTHER" id="PTHR15561:SF0">
    <property type="entry name" value="DNA-DIRECTED RNA POLYMERASE III SUBUNIT RPC9"/>
    <property type="match status" value="1"/>
</dbReference>
<dbReference type="Proteomes" id="UP000037460">
    <property type="component" value="Unassembled WGS sequence"/>
</dbReference>
<dbReference type="InterPro" id="IPR010997">
    <property type="entry name" value="HRDC-like_sf"/>
</dbReference>
<evidence type="ECO:0000259" key="7">
    <source>
        <dbReference type="SMART" id="SM00657"/>
    </source>
</evidence>
<keyword evidence="4" id="KW-0240">DNA-directed RNA polymerase</keyword>
<proteinExistence type="inferred from homology"/>
<evidence type="ECO:0000256" key="4">
    <source>
        <dbReference type="ARBA" id="ARBA00022478"/>
    </source>
</evidence>
<keyword evidence="9" id="KW-1185">Reference proteome</keyword>
<evidence type="ECO:0000256" key="2">
    <source>
        <dbReference type="ARBA" id="ARBA00006898"/>
    </source>
</evidence>
<dbReference type="GO" id="GO:0005666">
    <property type="term" value="C:RNA polymerase III complex"/>
    <property type="evidence" value="ECO:0007669"/>
    <property type="project" value="InterPro"/>
</dbReference>
<evidence type="ECO:0000256" key="1">
    <source>
        <dbReference type="ARBA" id="ARBA00004123"/>
    </source>
</evidence>
<dbReference type="Gene3D" id="1.20.1250.40">
    <property type="match status" value="1"/>
</dbReference>
<feature type="domain" description="RNA polymerase Rpb4/RPC9 core" evidence="7">
    <location>
        <begin position="1"/>
        <end position="141"/>
    </location>
</feature>
<dbReference type="SUPFAM" id="SSF47819">
    <property type="entry name" value="HRDC-like"/>
    <property type="match status" value="1"/>
</dbReference>
<keyword evidence="5" id="KW-0804">Transcription</keyword>
<accession>A0A0M0K0Q5</accession>
<dbReference type="AlphaFoldDB" id="A0A0M0K0Q5"/>
<protein>
    <recommendedName>
        <fullName evidence="3">DNA-directed RNA polymerase III subunit RPC9</fullName>
    </recommendedName>
</protein>
<dbReference type="SMART" id="SM00657">
    <property type="entry name" value="RPOL4c"/>
    <property type="match status" value="1"/>
</dbReference>
<evidence type="ECO:0000313" key="8">
    <source>
        <dbReference type="EMBL" id="KOO32182.1"/>
    </source>
</evidence>
<dbReference type="InterPro" id="IPR038324">
    <property type="entry name" value="Rpb4/RPC9_sf"/>
</dbReference>
<gene>
    <name evidence="8" type="ORF">Ctob_005480</name>
</gene>
<dbReference type="GO" id="GO:0000166">
    <property type="term" value="F:nucleotide binding"/>
    <property type="evidence" value="ECO:0007669"/>
    <property type="project" value="InterPro"/>
</dbReference>
<reference evidence="9" key="1">
    <citation type="journal article" date="2015" name="PLoS Genet.">
        <title>Genome Sequence and Transcriptome Analyses of Chrysochromulina tobin: Metabolic Tools for Enhanced Algal Fitness in the Prominent Order Prymnesiales (Haptophyceae).</title>
        <authorList>
            <person name="Hovde B.T."/>
            <person name="Deodato C.R."/>
            <person name="Hunsperger H.M."/>
            <person name="Ryken S.A."/>
            <person name="Yost W."/>
            <person name="Jha R.K."/>
            <person name="Patterson J."/>
            <person name="Monnat R.J. Jr."/>
            <person name="Barlow S.B."/>
            <person name="Starkenburg S.R."/>
            <person name="Cattolico R.A."/>
        </authorList>
    </citation>
    <scope>NUCLEOTIDE SEQUENCE</scope>
    <source>
        <strain evidence="9">CCMP291</strain>
    </source>
</reference>
<dbReference type="InterPro" id="IPR005574">
    <property type="entry name" value="Rpb4/RPC9"/>
</dbReference>
<evidence type="ECO:0000256" key="3">
    <source>
        <dbReference type="ARBA" id="ARBA00016672"/>
    </source>
</evidence>
<dbReference type="InterPro" id="IPR038846">
    <property type="entry name" value="RPC9"/>
</dbReference>
<comment type="similarity">
    <text evidence="2">Belongs to the eukaryotic RPC9 RNA polymerase subunit family.</text>
</comment>
<keyword evidence="6" id="KW-0539">Nucleus</keyword>
<sequence length="155" mass="17335">MRVIAATETVLSNFEVKRLLERQQQEQLREEEALPLPGARRGEAAGSTAWQSRQQAALISEQVLTYLGGTCCAAETEKRLAAFLTAVAPFKLVQGEILSLINIQPRSRAVISTLVEEYEERLTEEQTFQLLQLCQQLTQDESVISEEPSGRTSRN</sequence>
<dbReference type="Pfam" id="PF03874">
    <property type="entry name" value="RNA_pol_Rpb4"/>
    <property type="match status" value="1"/>
</dbReference>
<name>A0A0M0K0Q5_9EUKA</name>
<dbReference type="InterPro" id="IPR006590">
    <property type="entry name" value="RNA_pol_Rpb4/RPC9_core"/>
</dbReference>
<dbReference type="EMBL" id="JWZX01001831">
    <property type="protein sequence ID" value="KOO32182.1"/>
    <property type="molecule type" value="Genomic_DNA"/>
</dbReference>
<comment type="caution">
    <text evidence="8">The sequence shown here is derived from an EMBL/GenBank/DDBJ whole genome shotgun (WGS) entry which is preliminary data.</text>
</comment>
<comment type="subcellular location">
    <subcellularLocation>
        <location evidence="1">Nucleus</location>
    </subcellularLocation>
</comment>
<evidence type="ECO:0000256" key="6">
    <source>
        <dbReference type="ARBA" id="ARBA00023242"/>
    </source>
</evidence>